<dbReference type="SUPFAM" id="SSF46785">
    <property type="entry name" value="Winged helix' DNA-binding domain"/>
    <property type="match status" value="1"/>
</dbReference>
<keyword evidence="4" id="KW-0804">Transcription</keyword>
<dbReference type="Gramene" id="KOM37272">
    <property type="protein sequence ID" value="KOM37272"/>
    <property type="gene ID" value="LR48_Vigan03g065300"/>
</dbReference>
<dbReference type="InterPro" id="IPR036390">
    <property type="entry name" value="WH_DNA-bd_sf"/>
</dbReference>
<dbReference type="STRING" id="3914.A0A0L9U3L4"/>
<dbReference type="PANTHER" id="PTHR12780">
    <property type="entry name" value="RNA POLYMERASE III DNA DIRECTED , 39KD SUBUNIT-RELATED"/>
    <property type="match status" value="1"/>
</dbReference>
<keyword evidence="5" id="KW-0539">Nucleus</keyword>
<dbReference type="GO" id="GO:0006383">
    <property type="term" value="P:transcription by RNA polymerase III"/>
    <property type="evidence" value="ECO:0007669"/>
    <property type="project" value="InterPro"/>
</dbReference>
<dbReference type="AlphaFoldDB" id="A0A0L9U3L4"/>
<comment type="similarity">
    <text evidence="2">Belongs to the eukaryotic RPC34/RPC39 RNA polymerase subunit family.</text>
</comment>
<sequence length="108" mass="12545">MSILQEKQRKRQDLASALYASMTNEERVIYNIIRGKKEIRIWQGDIERETNIPNILKKSIKLLISRTLIKEVVNIQNKLDTKLIDALSDVCLKLISRKKIATRDAIPE</sequence>
<evidence type="ECO:0000256" key="5">
    <source>
        <dbReference type="ARBA" id="ARBA00023242"/>
    </source>
</evidence>
<evidence type="ECO:0000256" key="2">
    <source>
        <dbReference type="ARBA" id="ARBA00011038"/>
    </source>
</evidence>
<dbReference type="InterPro" id="IPR007832">
    <property type="entry name" value="RNA_pol_Rpc34"/>
</dbReference>
<gene>
    <name evidence="6" type="ORF">LR48_Vigan03g065300</name>
</gene>
<name>A0A0L9U3L4_PHAAN</name>
<accession>A0A0L9U3L4</accession>
<dbReference type="InterPro" id="IPR016049">
    <property type="entry name" value="RNA_pol_Rpc34-like"/>
</dbReference>
<evidence type="ECO:0000256" key="4">
    <source>
        <dbReference type="ARBA" id="ARBA00023163"/>
    </source>
</evidence>
<dbReference type="GO" id="GO:0005666">
    <property type="term" value="C:RNA polymerase III complex"/>
    <property type="evidence" value="ECO:0007669"/>
    <property type="project" value="InterPro"/>
</dbReference>
<organism evidence="6 7">
    <name type="scientific">Phaseolus angularis</name>
    <name type="common">Azuki bean</name>
    <name type="synonym">Vigna angularis</name>
    <dbReference type="NCBI Taxonomy" id="3914"/>
    <lineage>
        <taxon>Eukaryota</taxon>
        <taxon>Viridiplantae</taxon>
        <taxon>Streptophyta</taxon>
        <taxon>Embryophyta</taxon>
        <taxon>Tracheophyta</taxon>
        <taxon>Spermatophyta</taxon>
        <taxon>Magnoliopsida</taxon>
        <taxon>eudicotyledons</taxon>
        <taxon>Gunneridae</taxon>
        <taxon>Pentapetalae</taxon>
        <taxon>rosids</taxon>
        <taxon>fabids</taxon>
        <taxon>Fabales</taxon>
        <taxon>Fabaceae</taxon>
        <taxon>Papilionoideae</taxon>
        <taxon>50 kb inversion clade</taxon>
        <taxon>NPAAA clade</taxon>
        <taxon>indigoferoid/millettioid clade</taxon>
        <taxon>Phaseoleae</taxon>
        <taxon>Vigna</taxon>
    </lineage>
</organism>
<evidence type="ECO:0000256" key="3">
    <source>
        <dbReference type="ARBA" id="ARBA00022478"/>
    </source>
</evidence>
<protein>
    <submittedName>
        <fullName evidence="6">Uncharacterized protein</fullName>
    </submittedName>
</protein>
<keyword evidence="3" id="KW-0240">DNA-directed RNA polymerase</keyword>
<proteinExistence type="inferred from homology"/>
<dbReference type="Gene3D" id="1.10.10.10">
    <property type="entry name" value="Winged helix-like DNA-binding domain superfamily/Winged helix DNA-binding domain"/>
    <property type="match status" value="1"/>
</dbReference>
<dbReference type="EMBL" id="CM003373">
    <property type="protein sequence ID" value="KOM37272.1"/>
    <property type="molecule type" value="Genomic_DNA"/>
</dbReference>
<evidence type="ECO:0000313" key="7">
    <source>
        <dbReference type="Proteomes" id="UP000053144"/>
    </source>
</evidence>
<evidence type="ECO:0000313" key="6">
    <source>
        <dbReference type="EMBL" id="KOM37272.1"/>
    </source>
</evidence>
<reference evidence="7" key="1">
    <citation type="journal article" date="2015" name="Proc. Natl. Acad. Sci. U.S.A.">
        <title>Genome sequencing of adzuki bean (Vigna angularis) provides insight into high starch and low fat accumulation and domestication.</title>
        <authorList>
            <person name="Yang K."/>
            <person name="Tian Z."/>
            <person name="Chen C."/>
            <person name="Luo L."/>
            <person name="Zhao B."/>
            <person name="Wang Z."/>
            <person name="Yu L."/>
            <person name="Li Y."/>
            <person name="Sun Y."/>
            <person name="Li W."/>
            <person name="Chen Y."/>
            <person name="Li Y."/>
            <person name="Zhang Y."/>
            <person name="Ai D."/>
            <person name="Zhao J."/>
            <person name="Shang C."/>
            <person name="Ma Y."/>
            <person name="Wu B."/>
            <person name="Wang M."/>
            <person name="Gao L."/>
            <person name="Sun D."/>
            <person name="Zhang P."/>
            <person name="Guo F."/>
            <person name="Wang W."/>
            <person name="Li Y."/>
            <person name="Wang J."/>
            <person name="Varshney R.K."/>
            <person name="Wang J."/>
            <person name="Ling H.Q."/>
            <person name="Wan P."/>
        </authorList>
    </citation>
    <scope>NUCLEOTIDE SEQUENCE</scope>
    <source>
        <strain evidence="7">cv. Jingnong 6</strain>
    </source>
</reference>
<dbReference type="Pfam" id="PF05158">
    <property type="entry name" value="RNA_pol_Rpc34"/>
    <property type="match status" value="1"/>
</dbReference>
<evidence type="ECO:0000256" key="1">
    <source>
        <dbReference type="ARBA" id="ARBA00004123"/>
    </source>
</evidence>
<dbReference type="Proteomes" id="UP000053144">
    <property type="component" value="Chromosome 3"/>
</dbReference>
<comment type="subcellular location">
    <subcellularLocation>
        <location evidence="1">Nucleus</location>
    </subcellularLocation>
</comment>
<dbReference type="InterPro" id="IPR036388">
    <property type="entry name" value="WH-like_DNA-bd_sf"/>
</dbReference>